<evidence type="ECO:0000313" key="2">
    <source>
        <dbReference type="Proteomes" id="UP001234202"/>
    </source>
</evidence>
<accession>A0ACC2XWJ5</accession>
<reference evidence="1" key="1">
    <citation type="submission" date="2023-04" db="EMBL/GenBank/DDBJ databases">
        <title>Draft Genome sequencing of Naganishia species isolated from polar environments using Oxford Nanopore Technology.</title>
        <authorList>
            <person name="Leo P."/>
            <person name="Venkateswaran K."/>
        </authorList>
    </citation>
    <scope>NUCLEOTIDE SEQUENCE</scope>
    <source>
        <strain evidence="1">DBVPG 5303</strain>
    </source>
</reference>
<comment type="caution">
    <text evidence="1">The sequence shown here is derived from an EMBL/GenBank/DDBJ whole genome shotgun (WGS) entry which is preliminary data.</text>
</comment>
<proteinExistence type="predicted"/>
<dbReference type="EMBL" id="JASBWV010000001">
    <property type="protein sequence ID" value="KAJ9128001.1"/>
    <property type="molecule type" value="Genomic_DNA"/>
</dbReference>
<gene>
    <name evidence="1" type="ORF">QFC24_000288</name>
</gene>
<sequence>MQQPTLIIFSPSSTSTPHALQHLVHPDDRDQLAQLRYYRLPPGLSFIEKNEHRQDEDNNEKKEEELNKVLGLMGLARGLMAFSESFSTGPSSTLTSTTTPEQGQRTHTITSSKKQTIIYNPPHTEVFLLLIIRNPLWTEQQAKDVLSGAWDMFTLNFGPDPWLQQPSATPTRAGKWWDEWLLGCMATPASTEEETCRKLPMQQEVRNGYSLQQWLNNTRTPGDMDVDIRHINQQTGTTRNGPTSERIVQGIDSVLRACIPVADVERRHRVIVGSLFRAASTVNDDEYEDEYRQAIIYDTGPSFPPLTDHLLDILLTHSQQRSAPNTSTRGTGRKETMKRDRQRSPVRTDQEKEKEKGWPSLNLGLPRFGFGGGTVERGTRTGGGTEGGVMEGSSSGNGAGLAKGAGPGSGGMASWFGFKTNHSLRSTPSTSSPATQAQTPKSTPKAKAVAHIPTGATTTHAEPKIITDMNMESLNEALVTPVEAEFEGGSEGDRHLHVLHDSSTPESFDSLQWTVKRVWLPSVSAEGDDPGPHDPPITSGGGESCGGMNEAMLAYTFRQTTVIALVLASGISEEELSKTLNRPETPTVGESMDIKMNRDADRDTSNADGLNETVAHLFHTAEHDAVSSTPTQTKQAVSLGRHGATKGEDQQSSSRWLYTSRSAAASFMKSSWKGDEIIFPSGSAVSQRGKPKNPQDQVPGRSITQRKRSLGCPTMFG</sequence>
<organism evidence="1 2">
    <name type="scientific">Naganishia onofrii</name>
    <dbReference type="NCBI Taxonomy" id="1851511"/>
    <lineage>
        <taxon>Eukaryota</taxon>
        <taxon>Fungi</taxon>
        <taxon>Dikarya</taxon>
        <taxon>Basidiomycota</taxon>
        <taxon>Agaricomycotina</taxon>
        <taxon>Tremellomycetes</taxon>
        <taxon>Filobasidiales</taxon>
        <taxon>Filobasidiaceae</taxon>
        <taxon>Naganishia</taxon>
    </lineage>
</organism>
<keyword evidence="2" id="KW-1185">Reference proteome</keyword>
<protein>
    <submittedName>
        <fullName evidence="1">Uncharacterized protein</fullName>
    </submittedName>
</protein>
<dbReference type="Proteomes" id="UP001234202">
    <property type="component" value="Unassembled WGS sequence"/>
</dbReference>
<evidence type="ECO:0000313" key="1">
    <source>
        <dbReference type="EMBL" id="KAJ9128001.1"/>
    </source>
</evidence>
<name>A0ACC2XWJ5_9TREE</name>